<keyword evidence="3" id="KW-1185">Reference proteome</keyword>
<name>A0A922N3Q6_9PLEO</name>
<dbReference type="AlphaFoldDB" id="A0A922N3Q6"/>
<evidence type="ECO:0000313" key="3">
    <source>
        <dbReference type="Proteomes" id="UP000249757"/>
    </source>
</evidence>
<sequence length="113" mass="12235">DGTRKGVAKASPITRLERAHGAFRCGQLIQLPPLSSPRRGPQQSRTGVAARDQPATCTPQEEEAFADSRSTRRGLVGGAAPKGLGDFWHSQQSTNLKWRPLMELSRTSGVGRK</sequence>
<protein>
    <submittedName>
        <fullName evidence="2">Uncharacterized protein</fullName>
    </submittedName>
</protein>
<evidence type="ECO:0000256" key="1">
    <source>
        <dbReference type="SAM" id="MobiDB-lite"/>
    </source>
</evidence>
<dbReference type="EMBL" id="NRDI02000076">
    <property type="protein sequence ID" value="KAI1506994.1"/>
    <property type="molecule type" value="Genomic_DNA"/>
</dbReference>
<organism evidence="2 3">
    <name type="scientific">Pyrenophora tritici-repentis</name>
    <dbReference type="NCBI Taxonomy" id="45151"/>
    <lineage>
        <taxon>Eukaryota</taxon>
        <taxon>Fungi</taxon>
        <taxon>Dikarya</taxon>
        <taxon>Ascomycota</taxon>
        <taxon>Pezizomycotina</taxon>
        <taxon>Dothideomycetes</taxon>
        <taxon>Pleosporomycetidae</taxon>
        <taxon>Pleosporales</taxon>
        <taxon>Pleosporineae</taxon>
        <taxon>Pleosporaceae</taxon>
        <taxon>Pyrenophora</taxon>
    </lineage>
</organism>
<gene>
    <name evidence="2" type="ORF">Ptr86124_014063</name>
</gene>
<proteinExistence type="predicted"/>
<feature type="region of interest" description="Disordered" evidence="1">
    <location>
        <begin position="29"/>
        <end position="113"/>
    </location>
</feature>
<feature type="non-terminal residue" evidence="2">
    <location>
        <position position="1"/>
    </location>
</feature>
<dbReference type="Proteomes" id="UP000249757">
    <property type="component" value="Unassembled WGS sequence"/>
</dbReference>
<evidence type="ECO:0000313" key="2">
    <source>
        <dbReference type="EMBL" id="KAI1506994.1"/>
    </source>
</evidence>
<accession>A0A922N3Q6</accession>
<reference evidence="3" key="1">
    <citation type="journal article" date="2022" name="Microb. Genom.">
        <title>A global pangenome for the wheat fungal pathogen Pyrenophora tritici-repentis and prediction of effector protein structural homology.</title>
        <authorList>
            <person name="Moolhuijzen P.M."/>
            <person name="See P.T."/>
            <person name="Shi G."/>
            <person name="Powell H.R."/>
            <person name="Cockram J."/>
            <person name="Jorgensen L.N."/>
            <person name="Benslimane H."/>
            <person name="Strelkov S.E."/>
            <person name="Turner J."/>
            <person name="Liu Z."/>
            <person name="Moffat C.S."/>
        </authorList>
    </citation>
    <scope>NUCLEOTIDE SEQUENCE [LARGE SCALE GENOMIC DNA]</scope>
</reference>
<comment type="caution">
    <text evidence="2">The sequence shown here is derived from an EMBL/GenBank/DDBJ whole genome shotgun (WGS) entry which is preliminary data.</text>
</comment>